<sequence>MGSDAAGATVIGIEAESGSMPAHLWLPPGGTGPGLLLLQEIFGVSPYIRERAADLAALGYVVIAPEIYWRLDDTELDESAADLVDKAAGILTRLDWDTAVTDAAVAFEHLRGRLEVTGGAGLVGFCFGGGLAFNVAAVTSPDVLVSYYGSALPNLLELAPRVTAVSLHHFGTADTYIDLETVERIRAAVTGNPETEFLLYEGAGHAFDNPLPMFHHPEASRQAWARTTEFLKKHLPLD</sequence>
<dbReference type="Proteomes" id="UP001589890">
    <property type="component" value="Unassembled WGS sequence"/>
</dbReference>
<protein>
    <submittedName>
        <fullName evidence="2">Dienelactone hydrolase family protein</fullName>
        <ecNumber evidence="2">3.1.-.-</ecNumber>
    </submittedName>
</protein>
<gene>
    <name evidence="2" type="ORF">ACFFGN_15180</name>
</gene>
<dbReference type="PANTHER" id="PTHR46623:SF6">
    <property type="entry name" value="ALPHA_BETA-HYDROLASES SUPERFAMILY PROTEIN"/>
    <property type="match status" value="1"/>
</dbReference>
<dbReference type="InterPro" id="IPR029058">
    <property type="entry name" value="AB_hydrolase_fold"/>
</dbReference>
<evidence type="ECO:0000313" key="3">
    <source>
        <dbReference type="Proteomes" id="UP001589890"/>
    </source>
</evidence>
<evidence type="ECO:0000313" key="2">
    <source>
        <dbReference type="EMBL" id="MFC0625422.1"/>
    </source>
</evidence>
<dbReference type="EC" id="3.1.-.-" evidence="2"/>
<dbReference type="InterPro" id="IPR002925">
    <property type="entry name" value="Dienelactn_hydro"/>
</dbReference>
<proteinExistence type="predicted"/>
<dbReference type="Gene3D" id="3.40.50.1820">
    <property type="entry name" value="alpha/beta hydrolase"/>
    <property type="match status" value="1"/>
</dbReference>
<feature type="domain" description="Dienelactone hydrolase" evidence="1">
    <location>
        <begin position="22"/>
        <end position="234"/>
    </location>
</feature>
<organism evidence="2 3">
    <name type="scientific">Kribbella deserti</name>
    <dbReference type="NCBI Taxonomy" id="1926257"/>
    <lineage>
        <taxon>Bacteria</taxon>
        <taxon>Bacillati</taxon>
        <taxon>Actinomycetota</taxon>
        <taxon>Actinomycetes</taxon>
        <taxon>Propionibacteriales</taxon>
        <taxon>Kribbellaceae</taxon>
        <taxon>Kribbella</taxon>
    </lineage>
</organism>
<dbReference type="RefSeq" id="WP_380047819.1">
    <property type="nucleotide sequence ID" value="NZ_JBHLTC010000018.1"/>
</dbReference>
<comment type="caution">
    <text evidence="2">The sequence shown here is derived from an EMBL/GenBank/DDBJ whole genome shotgun (WGS) entry which is preliminary data.</text>
</comment>
<dbReference type="GO" id="GO:0016787">
    <property type="term" value="F:hydrolase activity"/>
    <property type="evidence" value="ECO:0007669"/>
    <property type="project" value="UniProtKB-KW"/>
</dbReference>
<keyword evidence="2" id="KW-0378">Hydrolase</keyword>
<dbReference type="SUPFAM" id="SSF53474">
    <property type="entry name" value="alpha/beta-Hydrolases"/>
    <property type="match status" value="1"/>
</dbReference>
<dbReference type="InterPro" id="IPR051049">
    <property type="entry name" value="Dienelactone_hydrolase-like"/>
</dbReference>
<dbReference type="EMBL" id="JBHLTC010000018">
    <property type="protein sequence ID" value="MFC0625422.1"/>
    <property type="molecule type" value="Genomic_DNA"/>
</dbReference>
<keyword evidence="3" id="KW-1185">Reference proteome</keyword>
<dbReference type="PANTHER" id="PTHR46623">
    <property type="entry name" value="CARBOXYMETHYLENEBUTENOLIDASE-RELATED"/>
    <property type="match status" value="1"/>
</dbReference>
<dbReference type="Pfam" id="PF01738">
    <property type="entry name" value="DLH"/>
    <property type="match status" value="1"/>
</dbReference>
<evidence type="ECO:0000259" key="1">
    <source>
        <dbReference type="Pfam" id="PF01738"/>
    </source>
</evidence>
<reference evidence="2 3" key="1">
    <citation type="submission" date="2024-09" db="EMBL/GenBank/DDBJ databases">
        <authorList>
            <person name="Sun Q."/>
            <person name="Mori K."/>
        </authorList>
    </citation>
    <scope>NUCLEOTIDE SEQUENCE [LARGE SCALE GENOMIC DNA]</scope>
    <source>
        <strain evidence="2 3">CGMCC 1.15906</strain>
    </source>
</reference>
<accession>A0ABV6QLA1</accession>
<name>A0ABV6QLA1_9ACTN</name>